<organism evidence="1 2">
    <name type="scientific">Mesorhizobium alhagi CCNWXJ12-2</name>
    <dbReference type="NCBI Taxonomy" id="1107882"/>
    <lineage>
        <taxon>Bacteria</taxon>
        <taxon>Pseudomonadati</taxon>
        <taxon>Pseudomonadota</taxon>
        <taxon>Alphaproteobacteria</taxon>
        <taxon>Hyphomicrobiales</taxon>
        <taxon>Phyllobacteriaceae</taxon>
        <taxon>Allomesorhizobium</taxon>
    </lineage>
</organism>
<proteinExistence type="predicted"/>
<dbReference type="InterPro" id="IPR014825">
    <property type="entry name" value="DNA_alkylation"/>
</dbReference>
<dbReference type="SUPFAM" id="SSF48371">
    <property type="entry name" value="ARM repeat"/>
    <property type="match status" value="1"/>
</dbReference>
<evidence type="ECO:0000313" key="1">
    <source>
        <dbReference type="EMBL" id="EHK55151.1"/>
    </source>
</evidence>
<dbReference type="PANTHER" id="PTHR41291">
    <property type="entry name" value="DNA ALKYLATION REPAIR PROTEIN"/>
    <property type="match status" value="1"/>
</dbReference>
<dbReference type="PANTHER" id="PTHR41291:SF1">
    <property type="entry name" value="DNA ALKYLATION REPAIR PROTEIN"/>
    <property type="match status" value="1"/>
</dbReference>
<dbReference type="Pfam" id="PF08713">
    <property type="entry name" value="DNA_alkylation"/>
    <property type="match status" value="1"/>
</dbReference>
<dbReference type="InterPro" id="IPR016024">
    <property type="entry name" value="ARM-type_fold"/>
</dbReference>
<dbReference type="PATRIC" id="fig|1107882.3.peg.4252"/>
<dbReference type="Gene3D" id="1.25.10.90">
    <property type="match status" value="1"/>
</dbReference>
<dbReference type="CDD" id="cd06561">
    <property type="entry name" value="AlkD_like"/>
    <property type="match status" value="1"/>
</dbReference>
<gene>
    <name evidence="1" type="ORF">MAXJ12_21774</name>
</gene>
<feature type="non-terminal residue" evidence="1">
    <location>
        <position position="1"/>
    </location>
</feature>
<protein>
    <recommendedName>
        <fullName evidence="3">DNA alkylation repair protein</fullName>
    </recommendedName>
</protein>
<evidence type="ECO:0000313" key="2">
    <source>
        <dbReference type="Proteomes" id="UP000003250"/>
    </source>
</evidence>
<reference evidence="1 2" key="1">
    <citation type="journal article" date="2012" name="J. Bacteriol.">
        <title>Draft Genome Sequence of Mesorhizobium alhagi CCNWXJ12-2T, a Novel Salt-Resistant Species Isolated from the Desert of Northwestern China.</title>
        <authorList>
            <person name="Zhou M."/>
            <person name="Chen W."/>
            <person name="Chen H."/>
            <person name="Wei G."/>
        </authorList>
    </citation>
    <scope>NUCLEOTIDE SEQUENCE [LARGE SCALE GENOMIC DNA]</scope>
    <source>
        <strain evidence="1 2">CCNWXJ12-2</strain>
    </source>
</reference>
<dbReference type="Proteomes" id="UP000003250">
    <property type="component" value="Unassembled WGS sequence"/>
</dbReference>
<keyword evidence="2" id="KW-1185">Reference proteome</keyword>
<name>H0HVZ7_9HYPH</name>
<evidence type="ECO:0008006" key="3">
    <source>
        <dbReference type="Google" id="ProtNLM"/>
    </source>
</evidence>
<accession>H0HVZ7</accession>
<dbReference type="EMBL" id="AHAM01000181">
    <property type="protein sequence ID" value="EHK55151.1"/>
    <property type="molecule type" value="Genomic_DNA"/>
</dbReference>
<sequence length="242" mass="27396">KNRRPPMAELSPGSSAEEVLAHLRSIGSEENRRGMLRYGIRIDRALGIPHGVQRQIARKIRRNHERAFELWASGITEAQFIASVTADPKRLTVDDARAWAASFDSWDIVDGVSDLFVDTDHWRELIDEFAADEREFVRRTAFAMIAWSVVHRKKEPDATFLHFLRLIEVHAADERNFVKKAVNWALRCIGKRSLALHAPAVALAEKLAASPDKTARWIGRGAVKELTDAKTLARLESKKRSD</sequence>
<dbReference type="AlphaFoldDB" id="H0HVZ7"/>